<accession>A0A8X6YD63</accession>
<name>A0A8X6YD63_9ARAC</name>
<organism evidence="1 2">
    <name type="scientific">Trichonephila inaurata madagascariensis</name>
    <dbReference type="NCBI Taxonomy" id="2747483"/>
    <lineage>
        <taxon>Eukaryota</taxon>
        <taxon>Metazoa</taxon>
        <taxon>Ecdysozoa</taxon>
        <taxon>Arthropoda</taxon>
        <taxon>Chelicerata</taxon>
        <taxon>Arachnida</taxon>
        <taxon>Araneae</taxon>
        <taxon>Araneomorphae</taxon>
        <taxon>Entelegynae</taxon>
        <taxon>Araneoidea</taxon>
        <taxon>Nephilidae</taxon>
        <taxon>Trichonephila</taxon>
        <taxon>Trichonephila inaurata</taxon>
    </lineage>
</organism>
<sequence>MTNRYVSKPFEHCIPCEQKPPSWIILCSTVREPLKYIDGLPFYGQEAKHSNVLNSCILFLDSIMCALWLRGYYKTKIYPGAYINMYPIHQDVSTIPQKMLNNAANVLLCLGYVLLNYGQHT</sequence>
<gene>
    <name evidence="1" type="ORF">TNIN_202801</name>
</gene>
<reference evidence="1" key="1">
    <citation type="submission" date="2020-08" db="EMBL/GenBank/DDBJ databases">
        <title>Multicomponent nature underlies the extraordinary mechanical properties of spider dragline silk.</title>
        <authorList>
            <person name="Kono N."/>
            <person name="Nakamura H."/>
            <person name="Mori M."/>
            <person name="Yoshida Y."/>
            <person name="Ohtoshi R."/>
            <person name="Malay A.D."/>
            <person name="Moran D.A.P."/>
            <person name="Tomita M."/>
            <person name="Numata K."/>
            <person name="Arakawa K."/>
        </authorList>
    </citation>
    <scope>NUCLEOTIDE SEQUENCE</scope>
</reference>
<keyword evidence="2" id="KW-1185">Reference proteome</keyword>
<evidence type="ECO:0000313" key="2">
    <source>
        <dbReference type="Proteomes" id="UP000886998"/>
    </source>
</evidence>
<proteinExistence type="predicted"/>
<dbReference type="EMBL" id="BMAV01018378">
    <property type="protein sequence ID" value="GFY70706.1"/>
    <property type="molecule type" value="Genomic_DNA"/>
</dbReference>
<comment type="caution">
    <text evidence="1">The sequence shown here is derived from an EMBL/GenBank/DDBJ whole genome shotgun (WGS) entry which is preliminary data.</text>
</comment>
<dbReference type="AlphaFoldDB" id="A0A8X6YD63"/>
<protein>
    <submittedName>
        <fullName evidence="1">Uncharacterized protein</fullName>
    </submittedName>
</protein>
<evidence type="ECO:0000313" key="1">
    <source>
        <dbReference type="EMBL" id="GFY70706.1"/>
    </source>
</evidence>
<dbReference type="Proteomes" id="UP000886998">
    <property type="component" value="Unassembled WGS sequence"/>
</dbReference>